<evidence type="ECO:0000313" key="2">
    <source>
        <dbReference type="Proteomes" id="UP000287394"/>
    </source>
</evidence>
<keyword evidence="2" id="KW-1185">Reference proteome</keyword>
<gene>
    <name evidence="1" type="ORF">CCAX7_58910</name>
</gene>
<dbReference type="SUPFAM" id="SSF54909">
    <property type="entry name" value="Dimeric alpha+beta barrel"/>
    <property type="match status" value="1"/>
</dbReference>
<dbReference type="OrthoDB" id="9806380at2"/>
<dbReference type="AlphaFoldDB" id="A0A402D001"/>
<reference evidence="1 2" key="1">
    <citation type="journal article" date="2019" name="Int. J. Syst. Evol. Microbiol.">
        <title>Capsulimonas corticalis gen. nov., sp. nov., an aerobic capsulated bacterium, of a novel bacterial order, Capsulimonadales ord. nov., of the class Armatimonadia of the phylum Armatimonadetes.</title>
        <authorList>
            <person name="Li J."/>
            <person name="Kudo C."/>
            <person name="Tonouchi A."/>
        </authorList>
    </citation>
    <scope>NUCLEOTIDE SEQUENCE [LARGE SCALE GENOMIC DNA]</scope>
    <source>
        <strain evidence="1 2">AX-7</strain>
    </source>
</reference>
<proteinExistence type="predicted"/>
<protein>
    <submittedName>
        <fullName evidence="1">Uncharacterized protein</fullName>
    </submittedName>
</protein>
<dbReference type="InterPro" id="IPR010753">
    <property type="entry name" value="DUF1330"/>
</dbReference>
<dbReference type="KEGG" id="ccot:CCAX7_58910"/>
<organism evidence="1 2">
    <name type="scientific">Capsulimonas corticalis</name>
    <dbReference type="NCBI Taxonomy" id="2219043"/>
    <lineage>
        <taxon>Bacteria</taxon>
        <taxon>Bacillati</taxon>
        <taxon>Armatimonadota</taxon>
        <taxon>Armatimonadia</taxon>
        <taxon>Capsulimonadales</taxon>
        <taxon>Capsulimonadaceae</taxon>
        <taxon>Capsulimonas</taxon>
    </lineage>
</organism>
<name>A0A402D001_9BACT</name>
<dbReference type="InterPro" id="IPR011008">
    <property type="entry name" value="Dimeric_a/b-barrel"/>
</dbReference>
<dbReference type="PANTHER" id="PTHR41521">
    <property type="match status" value="1"/>
</dbReference>
<dbReference type="Gene3D" id="3.30.70.100">
    <property type="match status" value="1"/>
</dbReference>
<sequence>MSAYLVFTRERTLDPAELAIYWEEIGATFAGHEVKLLASYGPQEDLEGAPTEGTVIAEFPSMEAAKAWYDSPAYVAVRQHRLKGAVYHGLIVSGI</sequence>
<dbReference type="Proteomes" id="UP000287394">
    <property type="component" value="Chromosome"/>
</dbReference>
<dbReference type="Pfam" id="PF07045">
    <property type="entry name" value="DUF1330"/>
    <property type="match status" value="1"/>
</dbReference>
<evidence type="ECO:0000313" key="1">
    <source>
        <dbReference type="EMBL" id="BDI33840.1"/>
    </source>
</evidence>
<dbReference type="EMBL" id="AP025739">
    <property type="protein sequence ID" value="BDI33840.1"/>
    <property type="molecule type" value="Genomic_DNA"/>
</dbReference>
<dbReference type="RefSeq" id="WP_119322830.1">
    <property type="nucleotide sequence ID" value="NZ_AP025739.1"/>
</dbReference>
<dbReference type="PANTHER" id="PTHR41521:SF4">
    <property type="entry name" value="BLR0684 PROTEIN"/>
    <property type="match status" value="1"/>
</dbReference>
<accession>A0A402D001</accession>